<evidence type="ECO:0000256" key="6">
    <source>
        <dbReference type="ARBA" id="ARBA00022837"/>
    </source>
</evidence>
<dbReference type="PROSITE" id="PS00523">
    <property type="entry name" value="SULFATASE_1"/>
    <property type="match status" value="1"/>
</dbReference>
<evidence type="ECO:0000256" key="2">
    <source>
        <dbReference type="ARBA" id="ARBA00008779"/>
    </source>
</evidence>
<evidence type="ECO:0000313" key="9">
    <source>
        <dbReference type="EMBL" id="QDU83281.1"/>
    </source>
</evidence>
<evidence type="ECO:0000313" key="10">
    <source>
        <dbReference type="Proteomes" id="UP000319342"/>
    </source>
</evidence>
<comment type="cofactor">
    <cofactor evidence="1">
        <name>Ca(2+)</name>
        <dbReference type="ChEBI" id="CHEBI:29108"/>
    </cofactor>
</comment>
<dbReference type="Gene3D" id="3.40.720.10">
    <property type="entry name" value="Alkaline Phosphatase, subunit A"/>
    <property type="match status" value="1"/>
</dbReference>
<dbReference type="InterPro" id="IPR024607">
    <property type="entry name" value="Sulfatase_CS"/>
</dbReference>
<dbReference type="Proteomes" id="UP000319342">
    <property type="component" value="Chromosome"/>
</dbReference>
<evidence type="ECO:0000256" key="1">
    <source>
        <dbReference type="ARBA" id="ARBA00001913"/>
    </source>
</evidence>
<keyword evidence="3" id="KW-0479">Metal-binding</keyword>
<keyword evidence="5 9" id="KW-0378">Hydrolase</keyword>
<dbReference type="PANTHER" id="PTHR45953:SF1">
    <property type="entry name" value="IDURONATE 2-SULFATASE"/>
    <property type="match status" value="1"/>
</dbReference>
<accession>A0A518CVN2</accession>
<dbReference type="EMBL" id="CP036290">
    <property type="protein sequence ID" value="QDU83281.1"/>
    <property type="molecule type" value="Genomic_DNA"/>
</dbReference>
<keyword evidence="4" id="KW-0732">Signal</keyword>
<reference evidence="9 10" key="1">
    <citation type="submission" date="2019-02" db="EMBL/GenBank/DDBJ databases">
        <title>Deep-cultivation of Planctomycetes and their phenomic and genomic characterization uncovers novel biology.</title>
        <authorList>
            <person name="Wiegand S."/>
            <person name="Jogler M."/>
            <person name="Boedeker C."/>
            <person name="Pinto D."/>
            <person name="Vollmers J."/>
            <person name="Rivas-Marin E."/>
            <person name="Kohn T."/>
            <person name="Peeters S.H."/>
            <person name="Heuer A."/>
            <person name="Rast P."/>
            <person name="Oberbeckmann S."/>
            <person name="Bunk B."/>
            <person name="Jeske O."/>
            <person name="Meyerdierks A."/>
            <person name="Storesund J.E."/>
            <person name="Kallscheuer N."/>
            <person name="Luecker S."/>
            <person name="Lage O.M."/>
            <person name="Pohl T."/>
            <person name="Merkel B.J."/>
            <person name="Hornburger P."/>
            <person name="Mueller R.-W."/>
            <person name="Bruemmer F."/>
            <person name="Labrenz M."/>
            <person name="Spormann A.M."/>
            <person name="Op den Camp H."/>
            <person name="Overmann J."/>
            <person name="Amann R."/>
            <person name="Jetten M.S.M."/>
            <person name="Mascher T."/>
            <person name="Medema M.H."/>
            <person name="Devos D.P."/>
            <person name="Kaster A.-K."/>
            <person name="Ovreas L."/>
            <person name="Rohde M."/>
            <person name="Galperin M.Y."/>
            <person name="Jogler C."/>
        </authorList>
    </citation>
    <scope>NUCLEOTIDE SEQUENCE [LARGE SCALE GENOMIC DNA]</scope>
    <source>
        <strain evidence="9 10">Pla163</strain>
    </source>
</reference>
<name>A0A518CVN2_9BACT</name>
<gene>
    <name evidence="9" type="primary">betC_2</name>
    <name evidence="9" type="ORF">Pla163_03790</name>
</gene>
<dbReference type="GO" id="GO:0047753">
    <property type="term" value="F:choline-sulfatase activity"/>
    <property type="evidence" value="ECO:0007669"/>
    <property type="project" value="UniProtKB-EC"/>
</dbReference>
<feature type="region of interest" description="Disordered" evidence="7">
    <location>
        <begin position="1"/>
        <end position="23"/>
    </location>
</feature>
<dbReference type="GO" id="GO:0046872">
    <property type="term" value="F:metal ion binding"/>
    <property type="evidence" value="ECO:0007669"/>
    <property type="project" value="UniProtKB-KW"/>
</dbReference>
<evidence type="ECO:0000256" key="3">
    <source>
        <dbReference type="ARBA" id="ARBA00022723"/>
    </source>
</evidence>
<dbReference type="AlphaFoldDB" id="A0A518CVN2"/>
<keyword evidence="10" id="KW-1185">Reference proteome</keyword>
<dbReference type="GO" id="GO:0004423">
    <property type="term" value="F:iduronate-2-sulfatase activity"/>
    <property type="evidence" value="ECO:0007669"/>
    <property type="project" value="InterPro"/>
</dbReference>
<evidence type="ECO:0000256" key="7">
    <source>
        <dbReference type="SAM" id="MobiDB-lite"/>
    </source>
</evidence>
<proteinExistence type="inferred from homology"/>
<evidence type="ECO:0000259" key="8">
    <source>
        <dbReference type="Pfam" id="PF00884"/>
    </source>
</evidence>
<organism evidence="9 10">
    <name type="scientific">Rohdeia mirabilis</name>
    <dbReference type="NCBI Taxonomy" id="2528008"/>
    <lineage>
        <taxon>Bacteria</taxon>
        <taxon>Pseudomonadati</taxon>
        <taxon>Planctomycetota</taxon>
        <taxon>Planctomycetia</taxon>
        <taxon>Planctomycetia incertae sedis</taxon>
        <taxon>Rohdeia</taxon>
    </lineage>
</organism>
<dbReference type="InterPro" id="IPR000917">
    <property type="entry name" value="Sulfatase_N"/>
</dbReference>
<dbReference type="PANTHER" id="PTHR45953">
    <property type="entry name" value="IDURONATE 2-SULFATASE"/>
    <property type="match status" value="1"/>
</dbReference>
<feature type="domain" description="Sulfatase N-terminal" evidence="8">
    <location>
        <begin position="67"/>
        <end position="412"/>
    </location>
</feature>
<dbReference type="EC" id="3.1.6.6" evidence="9"/>
<dbReference type="InterPro" id="IPR017850">
    <property type="entry name" value="Alkaline_phosphatase_core_sf"/>
</dbReference>
<dbReference type="CDD" id="cd16030">
    <property type="entry name" value="iduronate-2-sulfatase"/>
    <property type="match status" value="1"/>
</dbReference>
<dbReference type="GO" id="GO:0005737">
    <property type="term" value="C:cytoplasm"/>
    <property type="evidence" value="ECO:0007669"/>
    <property type="project" value="TreeGrafter"/>
</dbReference>
<protein>
    <submittedName>
        <fullName evidence="9">Choline-sulfatase</fullName>
        <ecNumber evidence="9">3.1.6.6</ecNumber>
    </submittedName>
</protein>
<evidence type="ECO:0000256" key="5">
    <source>
        <dbReference type="ARBA" id="ARBA00022801"/>
    </source>
</evidence>
<keyword evidence="6" id="KW-0106">Calcium</keyword>
<comment type="similarity">
    <text evidence="2">Belongs to the sulfatase family.</text>
</comment>
<evidence type="ECO:0000256" key="4">
    <source>
        <dbReference type="ARBA" id="ARBA00022729"/>
    </source>
</evidence>
<dbReference type="OrthoDB" id="9782218at2"/>
<sequence length="530" mass="57404">MQSDSICDPTRAASGRSERPASHARPVATFAALALLALAASCGGDGGGDDGRAPGDSPGGASSATRPNVLFISIDDLRCELPAYGSEHVLAPNLTAFADRALTFERAYCQFASCCPSRTSVLTGVRPDTSGVHDQDQHFRDTLPDVVTLPQHFKEHGWTTRAVGKVHHGNLVDERSWSEPWMPIKDEVVQYADSAIGVAARGRAFEAAAVDDGTFHDGLVARRGVEALTEFAARSGGGSNGGEREPFFLALGFLRPHLPFVAPQRYFDAYPLESIELASYRERPAGAPSNAILDGAELRMFEGVPDGPLPDELARELRRAYWAATSYVDAQVGLVLDALDRLGLADDTVVVIWSDHGYKLGEFGAWCKKTTVELDTRVPLLLRAPGVTRAGSRTAGLVELVDLYPTLAEVCGLPLPAHLEGTSFAPLLVDPERAWKSAVFSQQTRGAVPDRMRVGLSMRTERYRLTRWVRMADRDEVLDVELYDHTNDPLELVDVSDATGREGELAALTEQLLAGWSAVRDDVRSATEGR</sequence>
<dbReference type="RefSeq" id="WP_145182698.1">
    <property type="nucleotide sequence ID" value="NZ_CP036290.1"/>
</dbReference>
<dbReference type="Pfam" id="PF00884">
    <property type="entry name" value="Sulfatase"/>
    <property type="match status" value="1"/>
</dbReference>
<dbReference type="SUPFAM" id="SSF53649">
    <property type="entry name" value="Alkaline phosphatase-like"/>
    <property type="match status" value="1"/>
</dbReference>
<dbReference type="InterPro" id="IPR035874">
    <property type="entry name" value="IDS"/>
</dbReference>